<dbReference type="InterPro" id="IPR017972">
    <property type="entry name" value="Cyt_P450_CS"/>
</dbReference>
<dbReference type="CDD" id="cd20625">
    <property type="entry name" value="CYP164-like"/>
    <property type="match status" value="1"/>
</dbReference>
<accession>A0ABN2R7L4</accession>
<sequence length="405" mass="43500">MTSGLDRDVAAEALAALGTAAGRVDPYPHYARLRSLGPAVTAPDGMLMLTGYRLCSAFVRDHRLQKRPEQVLLAAGHHDWRERPSLRLMYTSILMLNAPAHTRLRRLVSSAFTARRIADLRPAVERITGELCERLDGAMDFVTEFAFPLPVTVIGELLGVPSADRPMFQTLVRDWTMVLDELTPAVVDRADAAAVIIRDYLAELAETRRAEPADDLISALAAARGGAEALDAEELVAMAALLLAAGFETTTGLLANGLLALLEEPGQAARLRAEPGLATPAVEELLRYDSPVQLLSSRSAPDDLTIAGIDFAGGQRVVALLGAANRDPAVFREPDRLILDRAEEPPLSFGGGAHYCLGAPLARLEAQVAFPMLLSRFPRLALAGVPVFRPGLALHGYTSLPVDTN</sequence>
<dbReference type="PANTHER" id="PTHR46696:SF1">
    <property type="entry name" value="CYTOCHROME P450 YJIB-RELATED"/>
    <property type="match status" value="1"/>
</dbReference>
<dbReference type="PROSITE" id="PS00086">
    <property type="entry name" value="CYTOCHROME_P450"/>
    <property type="match status" value="1"/>
</dbReference>
<dbReference type="InterPro" id="IPR001128">
    <property type="entry name" value="Cyt_P450"/>
</dbReference>
<keyword evidence="4" id="KW-1185">Reference proteome</keyword>
<keyword evidence="2" id="KW-0560">Oxidoreductase</keyword>
<proteinExistence type="inferred from homology"/>
<reference evidence="3 4" key="1">
    <citation type="journal article" date="2019" name="Int. J. Syst. Evol. Microbiol.">
        <title>The Global Catalogue of Microorganisms (GCM) 10K type strain sequencing project: providing services to taxonomists for standard genome sequencing and annotation.</title>
        <authorList>
            <consortium name="The Broad Institute Genomics Platform"/>
            <consortium name="The Broad Institute Genome Sequencing Center for Infectious Disease"/>
            <person name="Wu L."/>
            <person name="Ma J."/>
        </authorList>
    </citation>
    <scope>NUCLEOTIDE SEQUENCE [LARGE SCALE GENOMIC DNA]</scope>
    <source>
        <strain evidence="3 4">JCM 14545</strain>
    </source>
</reference>
<keyword evidence="2" id="KW-0503">Monooxygenase</keyword>
<keyword evidence="2" id="KW-0349">Heme</keyword>
<comment type="caution">
    <text evidence="3">The sequence shown here is derived from an EMBL/GenBank/DDBJ whole genome shotgun (WGS) entry which is preliminary data.</text>
</comment>
<protein>
    <submittedName>
        <fullName evidence="3">Cytochrome P450</fullName>
    </submittedName>
</protein>
<dbReference type="InterPro" id="IPR002397">
    <property type="entry name" value="Cyt_P450_B"/>
</dbReference>
<organism evidence="3 4">
    <name type="scientific">Amycolatopsis minnesotensis</name>
    <dbReference type="NCBI Taxonomy" id="337894"/>
    <lineage>
        <taxon>Bacteria</taxon>
        <taxon>Bacillati</taxon>
        <taxon>Actinomycetota</taxon>
        <taxon>Actinomycetes</taxon>
        <taxon>Pseudonocardiales</taxon>
        <taxon>Pseudonocardiaceae</taxon>
        <taxon>Amycolatopsis</taxon>
    </lineage>
</organism>
<dbReference type="EMBL" id="BAAANN010000015">
    <property type="protein sequence ID" value="GAA1964682.1"/>
    <property type="molecule type" value="Genomic_DNA"/>
</dbReference>
<dbReference type="Gene3D" id="1.10.630.10">
    <property type="entry name" value="Cytochrome P450"/>
    <property type="match status" value="1"/>
</dbReference>
<dbReference type="PANTHER" id="PTHR46696">
    <property type="entry name" value="P450, PUTATIVE (EUROFUNG)-RELATED"/>
    <property type="match status" value="1"/>
</dbReference>
<evidence type="ECO:0000256" key="2">
    <source>
        <dbReference type="RuleBase" id="RU000461"/>
    </source>
</evidence>
<dbReference type="PRINTS" id="PR00385">
    <property type="entry name" value="P450"/>
</dbReference>
<name>A0ABN2R7L4_9PSEU</name>
<dbReference type="InterPro" id="IPR036396">
    <property type="entry name" value="Cyt_P450_sf"/>
</dbReference>
<gene>
    <name evidence="3" type="ORF">GCM10009754_40750</name>
</gene>
<dbReference type="PRINTS" id="PR00359">
    <property type="entry name" value="BP450"/>
</dbReference>
<keyword evidence="2" id="KW-0479">Metal-binding</keyword>
<keyword evidence="2" id="KW-0408">Iron</keyword>
<dbReference type="RefSeq" id="WP_344420822.1">
    <property type="nucleotide sequence ID" value="NZ_BAAANN010000015.1"/>
</dbReference>
<dbReference type="SUPFAM" id="SSF48264">
    <property type="entry name" value="Cytochrome P450"/>
    <property type="match status" value="1"/>
</dbReference>
<dbReference type="Proteomes" id="UP001501116">
    <property type="component" value="Unassembled WGS sequence"/>
</dbReference>
<dbReference type="Pfam" id="PF00067">
    <property type="entry name" value="p450"/>
    <property type="match status" value="1"/>
</dbReference>
<evidence type="ECO:0000313" key="4">
    <source>
        <dbReference type="Proteomes" id="UP001501116"/>
    </source>
</evidence>
<evidence type="ECO:0000313" key="3">
    <source>
        <dbReference type="EMBL" id="GAA1964682.1"/>
    </source>
</evidence>
<comment type="similarity">
    <text evidence="1 2">Belongs to the cytochrome P450 family.</text>
</comment>
<evidence type="ECO:0000256" key="1">
    <source>
        <dbReference type="ARBA" id="ARBA00010617"/>
    </source>
</evidence>